<dbReference type="EMBL" id="CAJOBS010010065">
    <property type="protein sequence ID" value="CAF4939077.1"/>
    <property type="molecule type" value="Genomic_DNA"/>
</dbReference>
<comment type="caution">
    <text evidence="1">The sequence shown here is derived from an EMBL/GenBank/DDBJ whole genome shotgun (WGS) entry which is preliminary data.</text>
</comment>
<dbReference type="Proteomes" id="UP000663838">
    <property type="component" value="Unassembled WGS sequence"/>
</dbReference>
<dbReference type="EMBL" id="CAJNYV010001050">
    <property type="protein sequence ID" value="CAF3399618.1"/>
    <property type="molecule type" value="Genomic_DNA"/>
</dbReference>
<accession>A0A818AE46</accession>
<reference evidence="1" key="1">
    <citation type="submission" date="2021-02" db="EMBL/GenBank/DDBJ databases">
        <authorList>
            <person name="Nowell W R."/>
        </authorList>
    </citation>
    <scope>NUCLEOTIDE SEQUENCE</scope>
</reference>
<gene>
    <name evidence="1" type="ORF">KIK155_LOCUS7988</name>
    <name evidence="2" type="ORF">TOA249_LOCUS33242</name>
</gene>
<protein>
    <submittedName>
        <fullName evidence="1">Uncharacterized protein</fullName>
    </submittedName>
</protein>
<dbReference type="AlphaFoldDB" id="A0A818AE46"/>
<evidence type="ECO:0000313" key="2">
    <source>
        <dbReference type="EMBL" id="CAF4939077.1"/>
    </source>
</evidence>
<evidence type="ECO:0000313" key="3">
    <source>
        <dbReference type="Proteomes" id="UP000663865"/>
    </source>
</evidence>
<dbReference type="Proteomes" id="UP000663865">
    <property type="component" value="Unassembled WGS sequence"/>
</dbReference>
<organism evidence="1 3">
    <name type="scientific">Rotaria socialis</name>
    <dbReference type="NCBI Taxonomy" id="392032"/>
    <lineage>
        <taxon>Eukaryota</taxon>
        <taxon>Metazoa</taxon>
        <taxon>Spiralia</taxon>
        <taxon>Gnathifera</taxon>
        <taxon>Rotifera</taxon>
        <taxon>Eurotatoria</taxon>
        <taxon>Bdelloidea</taxon>
        <taxon>Philodinida</taxon>
        <taxon>Philodinidae</taxon>
        <taxon>Rotaria</taxon>
    </lineage>
</organism>
<sequence length="126" mass="14772">MSRLDYRSKHNWLRRLPTVRSGLLLLCIEGSGLSLSMSKKFKETIIQINDLHKYHMICYTSTSKCIRYLKEARIYERIIIIMVINKIATENCETPDNDFILRVSRRLNYNISLGKRYLPSGNESSL</sequence>
<name>A0A818AE46_9BILA</name>
<evidence type="ECO:0000313" key="1">
    <source>
        <dbReference type="EMBL" id="CAF3399618.1"/>
    </source>
</evidence>
<proteinExistence type="predicted"/>